<protein>
    <recommendedName>
        <fullName evidence="9">Tetraspanin-8-like</fullName>
    </recommendedName>
</protein>
<dbReference type="GO" id="GO:0009734">
    <property type="term" value="P:auxin-activated signaling pathway"/>
    <property type="evidence" value="ECO:0007669"/>
    <property type="project" value="InterPro"/>
</dbReference>
<evidence type="ECO:0000256" key="3">
    <source>
        <dbReference type="ARBA" id="ARBA00022692"/>
    </source>
</evidence>
<keyword evidence="5 6" id="KW-0472">Membrane</keyword>
<evidence type="ECO:0000256" key="6">
    <source>
        <dbReference type="SAM" id="Phobius"/>
    </source>
</evidence>
<gene>
    <name evidence="7" type="ORF">CEURO_LOCUS12256</name>
</gene>
<sequence>MVKLSNSLLGILNVLTFLISIPIIVAGVWLSKQSSTECERFLEKPVIAVGVILLLFSLAGIIGACCRVSWLLWFYLAGVFVLIVVLFSFTIFAFVVTNRGAGEAISGKGYKEYRFGDYSHWLQKRVNKNWDRISNCLQDSKVCQKLADDKIGEDNFYKERLSSLQSGCCKPSSDCNFTYVSPTNWIKTSQPNRQNADCDLWSNDPKALCYSCQSCKAGLIDNIKTDWKKVAKINIAFLVILIIVYSVGCCAFRNNRRKEYSSFRP</sequence>
<comment type="similarity">
    <text evidence="2">Belongs to the tetraspanin (TM4SF) family.</text>
</comment>
<dbReference type="Proteomes" id="UP001152484">
    <property type="component" value="Unassembled WGS sequence"/>
</dbReference>
<proteinExistence type="inferred from homology"/>
<keyword evidence="3 6" id="KW-0812">Transmembrane</keyword>
<dbReference type="Pfam" id="PF00335">
    <property type="entry name" value="Tetraspanin"/>
    <property type="match status" value="1"/>
</dbReference>
<feature type="transmembrane region" description="Helical" evidence="6">
    <location>
        <begin position="45"/>
        <end position="65"/>
    </location>
</feature>
<feature type="transmembrane region" description="Helical" evidence="6">
    <location>
        <begin position="233"/>
        <end position="252"/>
    </location>
</feature>
<evidence type="ECO:0000256" key="1">
    <source>
        <dbReference type="ARBA" id="ARBA00004141"/>
    </source>
</evidence>
<evidence type="ECO:0000256" key="2">
    <source>
        <dbReference type="ARBA" id="ARBA00006840"/>
    </source>
</evidence>
<dbReference type="InterPro" id="IPR018499">
    <property type="entry name" value="Tetraspanin/Peripherin"/>
</dbReference>
<dbReference type="InterPro" id="IPR044991">
    <property type="entry name" value="TET_plant"/>
</dbReference>
<keyword evidence="4 6" id="KW-1133">Transmembrane helix</keyword>
<evidence type="ECO:0008006" key="9">
    <source>
        <dbReference type="Google" id="ProtNLM"/>
    </source>
</evidence>
<evidence type="ECO:0000256" key="4">
    <source>
        <dbReference type="ARBA" id="ARBA00022989"/>
    </source>
</evidence>
<evidence type="ECO:0000313" key="8">
    <source>
        <dbReference type="Proteomes" id="UP001152484"/>
    </source>
</evidence>
<name>A0A9P0ZAN8_CUSEU</name>
<accession>A0A9P0ZAN8</accession>
<evidence type="ECO:0000313" key="7">
    <source>
        <dbReference type="EMBL" id="CAH9093199.1"/>
    </source>
</evidence>
<dbReference type="AlphaFoldDB" id="A0A9P0ZAN8"/>
<dbReference type="InterPro" id="IPR018503">
    <property type="entry name" value="Tetraspanin_CS"/>
</dbReference>
<comment type="subcellular location">
    <subcellularLocation>
        <location evidence="1">Membrane</location>
        <topology evidence="1">Multi-pass membrane protein</topology>
    </subcellularLocation>
</comment>
<keyword evidence="8" id="KW-1185">Reference proteome</keyword>
<feature type="transmembrane region" description="Helical" evidence="6">
    <location>
        <begin position="7"/>
        <end position="30"/>
    </location>
</feature>
<dbReference type="GO" id="GO:0016020">
    <property type="term" value="C:membrane"/>
    <property type="evidence" value="ECO:0007669"/>
    <property type="project" value="UniProtKB-SubCell"/>
</dbReference>
<feature type="transmembrane region" description="Helical" evidence="6">
    <location>
        <begin position="72"/>
        <end position="96"/>
    </location>
</feature>
<comment type="caution">
    <text evidence="7">The sequence shown here is derived from an EMBL/GenBank/DDBJ whole genome shotgun (WGS) entry which is preliminary data.</text>
</comment>
<dbReference type="OrthoDB" id="1892640at2759"/>
<dbReference type="PANTHER" id="PTHR32191">
    <property type="entry name" value="TETRASPANIN-8-RELATED"/>
    <property type="match status" value="1"/>
</dbReference>
<reference evidence="7" key="1">
    <citation type="submission" date="2022-07" db="EMBL/GenBank/DDBJ databases">
        <authorList>
            <person name="Macas J."/>
            <person name="Novak P."/>
            <person name="Neumann P."/>
        </authorList>
    </citation>
    <scope>NUCLEOTIDE SEQUENCE</scope>
</reference>
<organism evidence="7 8">
    <name type="scientific">Cuscuta europaea</name>
    <name type="common">European dodder</name>
    <dbReference type="NCBI Taxonomy" id="41803"/>
    <lineage>
        <taxon>Eukaryota</taxon>
        <taxon>Viridiplantae</taxon>
        <taxon>Streptophyta</taxon>
        <taxon>Embryophyta</taxon>
        <taxon>Tracheophyta</taxon>
        <taxon>Spermatophyta</taxon>
        <taxon>Magnoliopsida</taxon>
        <taxon>eudicotyledons</taxon>
        <taxon>Gunneridae</taxon>
        <taxon>Pentapetalae</taxon>
        <taxon>asterids</taxon>
        <taxon>lamiids</taxon>
        <taxon>Solanales</taxon>
        <taxon>Convolvulaceae</taxon>
        <taxon>Cuscuteae</taxon>
        <taxon>Cuscuta</taxon>
        <taxon>Cuscuta subgen. Cuscuta</taxon>
    </lineage>
</organism>
<evidence type="ECO:0000256" key="5">
    <source>
        <dbReference type="ARBA" id="ARBA00023136"/>
    </source>
</evidence>
<dbReference type="PROSITE" id="PS00421">
    <property type="entry name" value="TM4_1"/>
    <property type="match status" value="1"/>
</dbReference>
<dbReference type="EMBL" id="CAMAPE010000030">
    <property type="protein sequence ID" value="CAH9093199.1"/>
    <property type="molecule type" value="Genomic_DNA"/>
</dbReference>